<protein>
    <submittedName>
        <fullName evidence="3">Fic family protein</fullName>
    </submittedName>
</protein>
<evidence type="ECO:0000313" key="4">
    <source>
        <dbReference type="Proteomes" id="UP000695264"/>
    </source>
</evidence>
<dbReference type="RefSeq" id="WP_168099665.1">
    <property type="nucleotide sequence ID" value="NZ_JAATEN010000001.1"/>
</dbReference>
<name>A0ABX1BPR0_9ACTN</name>
<keyword evidence="4" id="KW-1185">Reference proteome</keyword>
<dbReference type="Pfam" id="PF02661">
    <property type="entry name" value="Fic"/>
    <property type="match status" value="1"/>
</dbReference>
<gene>
    <name evidence="3" type="ORF">HCK00_00225</name>
</gene>
<accession>A0ABX1BPR0</accession>
<proteinExistence type="predicted"/>
<dbReference type="SUPFAM" id="SSF140931">
    <property type="entry name" value="Fic-like"/>
    <property type="match status" value="1"/>
</dbReference>
<evidence type="ECO:0000259" key="2">
    <source>
        <dbReference type="PROSITE" id="PS51459"/>
    </source>
</evidence>
<dbReference type="InterPro" id="IPR040198">
    <property type="entry name" value="Fido_containing"/>
</dbReference>
<feature type="domain" description="Fido" evidence="2">
    <location>
        <begin position="107"/>
        <end position="260"/>
    </location>
</feature>
<dbReference type="Proteomes" id="UP000695264">
    <property type="component" value="Unassembled WGS sequence"/>
</dbReference>
<dbReference type="Gene3D" id="1.10.3290.10">
    <property type="entry name" value="Fido-like domain"/>
    <property type="match status" value="1"/>
</dbReference>
<reference evidence="3 4" key="1">
    <citation type="submission" date="2020-03" db="EMBL/GenBank/DDBJ databases">
        <title>WGS of actinomycetes isolated from Thailand.</title>
        <authorList>
            <person name="Thawai C."/>
        </authorList>
    </citation>
    <scope>NUCLEOTIDE SEQUENCE [LARGE SCALE GENOMIC DNA]</scope>
    <source>
        <strain evidence="3 4">PLAI 1-29</strain>
    </source>
</reference>
<dbReference type="InterPro" id="IPR036597">
    <property type="entry name" value="Fido-like_dom_sf"/>
</dbReference>
<dbReference type="EMBL" id="JAATEN010000001">
    <property type="protein sequence ID" value="NJP99032.1"/>
    <property type="molecule type" value="Genomic_DNA"/>
</dbReference>
<evidence type="ECO:0000313" key="3">
    <source>
        <dbReference type="EMBL" id="NJP99032.1"/>
    </source>
</evidence>
<sequence length="480" mass="54133">MLFATPALTSDDRRVIEEVEIVRAELRRRLARPCRWEGQLRRSLTAAAVRGSTHIEGFTISADEAETLIAGGDISPETDEATRNAVTGYRDALTYVQHAADFPIFAWDHTLFSALHFMMTRAADKEVRPGEYRTGGVRISGGPNRPPVYTAPDAEHVPALMGELIHWLAEGDLDAPALVRASMAHFNLVSIHPWCDGNGRMSRAVHTLVLARDGVLAPEFSSIEEWLGADEFNTREYYAALREVRTSWQPERDTASWIRFCLTAHHLQAQEVQRRFEAAARLWFRLERLAEQHRLDERTVSALYAAAQGHLRRTTYQAEETLTRDQALADLRRLRGLGLVEPVGHARTQRYIGGSVVRGLRGEVHAEVHADLYREPYGRPGGAGGFALRPGLLRGRSLRMTESRVAARTRLPPRFRPLGKSLVGGGVRRGNCRTAIRLGRRRRQRIPSCPDPWPIRRTRPLRRCPSGVRRPDSRARDRSK</sequence>
<feature type="compositionally biased region" description="Basic and acidic residues" evidence="1">
    <location>
        <begin position="469"/>
        <end position="480"/>
    </location>
</feature>
<dbReference type="PANTHER" id="PTHR13504:SF38">
    <property type="entry name" value="FIDO DOMAIN-CONTAINING PROTEIN"/>
    <property type="match status" value="1"/>
</dbReference>
<dbReference type="InterPro" id="IPR003812">
    <property type="entry name" value="Fido"/>
</dbReference>
<dbReference type="PROSITE" id="PS51459">
    <property type="entry name" value="FIDO"/>
    <property type="match status" value="1"/>
</dbReference>
<feature type="region of interest" description="Disordered" evidence="1">
    <location>
        <begin position="446"/>
        <end position="480"/>
    </location>
</feature>
<organism evidence="3 4">
    <name type="scientific">Streptomyces zingiberis</name>
    <dbReference type="NCBI Taxonomy" id="2053010"/>
    <lineage>
        <taxon>Bacteria</taxon>
        <taxon>Bacillati</taxon>
        <taxon>Actinomycetota</taxon>
        <taxon>Actinomycetes</taxon>
        <taxon>Kitasatosporales</taxon>
        <taxon>Streptomycetaceae</taxon>
        <taxon>Streptomyces</taxon>
    </lineage>
</organism>
<evidence type="ECO:0000256" key="1">
    <source>
        <dbReference type="SAM" id="MobiDB-lite"/>
    </source>
</evidence>
<dbReference type="PANTHER" id="PTHR13504">
    <property type="entry name" value="FIDO DOMAIN-CONTAINING PROTEIN DDB_G0283145"/>
    <property type="match status" value="1"/>
</dbReference>
<comment type="caution">
    <text evidence="3">The sequence shown here is derived from an EMBL/GenBank/DDBJ whole genome shotgun (WGS) entry which is preliminary data.</text>
</comment>